<keyword evidence="2" id="KW-0732">Signal</keyword>
<feature type="region of interest" description="Disordered" evidence="1">
    <location>
        <begin position="192"/>
        <end position="221"/>
    </location>
</feature>
<feature type="region of interest" description="Disordered" evidence="1">
    <location>
        <begin position="250"/>
        <end position="272"/>
    </location>
</feature>
<feature type="compositionally biased region" description="Polar residues" evidence="1">
    <location>
        <begin position="195"/>
        <end position="213"/>
    </location>
</feature>
<dbReference type="CDD" id="cd00229">
    <property type="entry name" value="SGNH_hydrolase"/>
    <property type="match status" value="1"/>
</dbReference>
<evidence type="ECO:0000256" key="1">
    <source>
        <dbReference type="SAM" id="MobiDB-lite"/>
    </source>
</evidence>
<feature type="compositionally biased region" description="Polar residues" evidence="1">
    <location>
        <begin position="1034"/>
        <end position="1058"/>
    </location>
</feature>
<evidence type="ECO:0000256" key="2">
    <source>
        <dbReference type="SAM" id="SignalP"/>
    </source>
</evidence>
<evidence type="ECO:0000313" key="4">
    <source>
        <dbReference type="Proteomes" id="UP001249851"/>
    </source>
</evidence>
<feature type="compositionally biased region" description="Polar residues" evidence="1">
    <location>
        <begin position="648"/>
        <end position="663"/>
    </location>
</feature>
<feature type="compositionally biased region" description="Basic and acidic residues" evidence="1">
    <location>
        <begin position="763"/>
        <end position="774"/>
    </location>
</feature>
<comment type="caution">
    <text evidence="3">The sequence shown here is derived from an EMBL/GenBank/DDBJ whole genome shotgun (WGS) entry which is preliminary data.</text>
</comment>
<feature type="compositionally biased region" description="Polar residues" evidence="1">
    <location>
        <begin position="992"/>
        <end position="1018"/>
    </location>
</feature>
<protein>
    <recommendedName>
        <fullName evidence="5">SGNH hydrolase-type esterase domain-containing protein</fullName>
    </recommendedName>
</protein>
<dbReference type="SUPFAM" id="SSF52266">
    <property type="entry name" value="SGNH hydrolase"/>
    <property type="match status" value="1"/>
</dbReference>
<feature type="region of interest" description="Disordered" evidence="1">
    <location>
        <begin position="987"/>
        <end position="1069"/>
    </location>
</feature>
<dbReference type="PANTHER" id="PTHR34407">
    <property type="entry name" value="EXPRESSED PROTEIN"/>
    <property type="match status" value="1"/>
</dbReference>
<gene>
    <name evidence="3" type="ORF">P5673_013678</name>
</gene>
<sequence>MKGPNVPYIAFLSTLHVLAQVTQGSNQIKPSNVQTYSKKQSLENGEPHLLERNLLKQGSRQREDKSSVHDNVAGSSRSFHESWNSFQQPIKEPQKNLYNSTPWVRRRSDSFVDVSGGLHNLSDENQKIGKVHRRRLQGSRQEIEFLEDTEESKHDTDEDNTVTENIDAEKNENNDNGNNYVTIIENDDDKADTDFYNTMSSDQAKSEYTNVESSKGENEESDMLAQEVNAVMGGLTQSDTNKVNQIVADEKNTQAESDESPKYEPGTSTDDNVIVSIDRGKETGNQSQGRPTSVPADVTLIEDKEEPETSYNSLHRISNDVWEIIQQAQENFTDKNAKQQALQWRKNEKYNKEAENTTWQPQVMSQPIHANGPSAANTSAISNLYFGGNVTQTKPGNLQSNTVHSVFFKGDAEEGTPQSSLVIQSVESLRQYGTGNRVKSISDDQHAITKVDSMGGIAEAAFQIDRARDDNRTRMESLKSGSHTQKGKHDFKNPIYDKLGNGLSMNHKSHDFSERSGDSVVIQTEEINMKAAKENINFTNNDVIMKGFQGNVTSPPRGQYKAKSLLNAKPILPGSFHQKGQPNRIHAFQNQRNNSNVNGRQQTNFRLSSGWMDESGMNTSLNHEMVVPSQIAIQANGREPSIREPDQFNSASVLGTNSNSTIGPTDLPPQKQLPSWKTYKGNRSLENWSTEYQNLVGNLKELYEKTRGRSSPRNNNENKIIYDVQKMMREVSRFHSLFVGGKSKEQDTRRSESGNVMSFAEKTSNREDTSDHRSQNHQFKGYNVLFRTYEDVAGDTRSLARPSYPSNISDSKENKENMTSSTEKNNGPSSHEVLMTYFRNESNLREQLQNMSRILSNVLTTNEKAEAKASDNEGVFSTNNSILNQTRAGHKDVGDGSQNHSISSWSSQMKNGPGEDKEGSLAKYIKEFISLITLNNTMELNSPSGTSVSTPILRTTEFEASKKANVTDKNKNRLIIKVTPKSLRYLMKNRSRNSSSSAVKKGATNVTSENDDSNSTAKNDVDGRNKTDIKFEGNDTNLTSSATLSTQMQKQQTSSFAKSDNHTKEASMSQNMNSDLDFLYRHELKSLEISLSQDFMSNWIYYQKSLDQIEITASMLRSGIANLGSPNRLKSIFRKALTGTDIDVLVVGGSISAGGGIEKDRGNVEGVYYRALSDWWNKTVTPITTSQLKINAVAIGGTDSEYFSYCVKNYMRSLPDIVIWELAANDYQRYKGRNFAPAKPLEQLTRIILSLPSHPALIFANFFRGNYYRTTVGQDCPDSEDEGGRTIAEYYKLTALSWRNVICSSLAGEELDLKKLFSSDGYHPSLLGHAQMSTLLISYLKGVLEETVSQQMTLSRNESSQRNELDEPSTALPKPIFDIPVSPKPYCWTLLTPDYDKKLRNTLPDLEFTEATDFQFANISHWPVRRDRLRCLKAMETGAMLKMTFAVPLRKLSSDENQNSTERELAITTHNSFGGSGAVWVDGERDSAKIIKELDGQRRTQVDVLTQNLAPGRHTMTVWALQPGFCISAVAVL</sequence>
<feature type="signal peptide" evidence="2">
    <location>
        <begin position="1"/>
        <end position="24"/>
    </location>
</feature>
<reference evidence="3" key="1">
    <citation type="journal article" date="2023" name="G3 (Bethesda)">
        <title>Whole genome assembly and annotation of the endangered Caribbean coral Acropora cervicornis.</title>
        <authorList>
            <person name="Selwyn J.D."/>
            <person name="Vollmer S.V."/>
        </authorList>
    </citation>
    <scope>NUCLEOTIDE SEQUENCE</scope>
    <source>
        <strain evidence="3">K2</strain>
    </source>
</reference>
<organism evidence="3 4">
    <name type="scientific">Acropora cervicornis</name>
    <name type="common">Staghorn coral</name>
    <dbReference type="NCBI Taxonomy" id="6130"/>
    <lineage>
        <taxon>Eukaryota</taxon>
        <taxon>Metazoa</taxon>
        <taxon>Cnidaria</taxon>
        <taxon>Anthozoa</taxon>
        <taxon>Hexacorallia</taxon>
        <taxon>Scleractinia</taxon>
        <taxon>Astrocoeniina</taxon>
        <taxon>Acroporidae</taxon>
        <taxon>Acropora</taxon>
    </lineage>
</organism>
<dbReference type="InterPro" id="IPR036514">
    <property type="entry name" value="SGNH_hydro_sf"/>
</dbReference>
<reference evidence="3" key="2">
    <citation type="journal article" date="2023" name="Science">
        <title>Genomic signatures of disease resistance in endangered staghorn corals.</title>
        <authorList>
            <person name="Vollmer S.V."/>
            <person name="Selwyn J.D."/>
            <person name="Despard B.A."/>
            <person name="Roesel C.L."/>
        </authorList>
    </citation>
    <scope>NUCLEOTIDE SEQUENCE</scope>
    <source>
        <strain evidence="3">K2</strain>
    </source>
</reference>
<evidence type="ECO:0008006" key="5">
    <source>
        <dbReference type="Google" id="ProtNLM"/>
    </source>
</evidence>
<proteinExistence type="predicted"/>
<feature type="region of interest" description="Disordered" evidence="1">
    <location>
        <begin position="888"/>
        <end position="918"/>
    </location>
</feature>
<dbReference type="Proteomes" id="UP001249851">
    <property type="component" value="Unassembled WGS sequence"/>
</dbReference>
<feature type="chain" id="PRO_5041914548" description="SGNH hydrolase-type esterase domain-containing protein" evidence="2">
    <location>
        <begin position="25"/>
        <end position="1533"/>
    </location>
</feature>
<feature type="region of interest" description="Disordered" evidence="1">
    <location>
        <begin position="56"/>
        <end position="80"/>
    </location>
</feature>
<feature type="compositionally biased region" description="Polar residues" evidence="1">
    <location>
        <begin position="817"/>
        <end position="829"/>
    </location>
</feature>
<feature type="region of interest" description="Disordered" evidence="1">
    <location>
        <begin position="797"/>
        <end position="830"/>
    </location>
</feature>
<feature type="region of interest" description="Disordered" evidence="1">
    <location>
        <begin position="1352"/>
        <end position="1371"/>
    </location>
</feature>
<feature type="compositionally biased region" description="Basic and acidic residues" evidence="1">
    <location>
        <begin position="1019"/>
        <end position="1033"/>
    </location>
</feature>
<evidence type="ECO:0000313" key="3">
    <source>
        <dbReference type="EMBL" id="KAK2563307.1"/>
    </source>
</evidence>
<dbReference type="Gene3D" id="3.40.50.1110">
    <property type="entry name" value="SGNH hydrolase"/>
    <property type="match status" value="1"/>
</dbReference>
<feature type="region of interest" description="Disordered" evidence="1">
    <location>
        <begin position="648"/>
        <end position="675"/>
    </location>
</feature>
<feature type="compositionally biased region" description="Basic and acidic residues" evidence="1">
    <location>
        <begin position="742"/>
        <end position="752"/>
    </location>
</feature>
<dbReference type="EMBL" id="JARQWQ010000026">
    <property type="protein sequence ID" value="KAK2563307.1"/>
    <property type="molecule type" value="Genomic_DNA"/>
</dbReference>
<feature type="compositionally biased region" description="Basic and acidic residues" evidence="1">
    <location>
        <begin position="56"/>
        <end position="68"/>
    </location>
</feature>
<accession>A0AAD9QL83</accession>
<dbReference type="PANTHER" id="PTHR34407:SF1">
    <property type="entry name" value="SGNH HYDROLASE-TYPE ESTERASE DOMAIN-CONTAINING PROTEIN"/>
    <property type="match status" value="1"/>
</dbReference>
<feature type="region of interest" description="Disordered" evidence="1">
    <location>
        <begin position="741"/>
        <end position="776"/>
    </location>
</feature>
<name>A0AAD9QL83_ACRCE</name>
<feature type="compositionally biased region" description="Low complexity" evidence="1">
    <location>
        <begin position="897"/>
        <end position="907"/>
    </location>
</feature>
<keyword evidence="4" id="KW-1185">Reference proteome</keyword>